<proteinExistence type="predicted"/>
<protein>
    <submittedName>
        <fullName evidence="1">Uncharacterized protein</fullName>
    </submittedName>
</protein>
<evidence type="ECO:0000313" key="1">
    <source>
        <dbReference type="EMBL" id="TNN10911.1"/>
    </source>
</evidence>
<reference evidence="1 2" key="1">
    <citation type="submission" date="2019-03" db="EMBL/GenBank/DDBJ databases">
        <title>An improved genome assembly of the fluke Schistosoma japonicum.</title>
        <authorList>
            <person name="Hu W."/>
            <person name="Luo F."/>
            <person name="Yin M."/>
            <person name="Mo X."/>
            <person name="Sun C."/>
            <person name="Wu Q."/>
            <person name="Zhu B."/>
            <person name="Xiang M."/>
            <person name="Wang J."/>
            <person name="Wang Y."/>
            <person name="Zhang T."/>
            <person name="Xu B."/>
            <person name="Zheng H."/>
            <person name="Feng Z."/>
        </authorList>
    </citation>
    <scope>NUCLEOTIDE SEQUENCE [LARGE SCALE GENOMIC DNA]</scope>
    <source>
        <strain evidence="1">HuSjv2</strain>
        <tissue evidence="1">Worms</tissue>
    </source>
</reference>
<gene>
    <name evidence="1" type="ORF">EWB00_005031</name>
</gene>
<dbReference type="Proteomes" id="UP000311919">
    <property type="component" value="Unassembled WGS sequence"/>
</dbReference>
<accession>A0A4Z2D329</accession>
<comment type="caution">
    <text evidence="1">The sequence shown here is derived from an EMBL/GenBank/DDBJ whole genome shotgun (WGS) entry which is preliminary data.</text>
</comment>
<keyword evidence="2" id="KW-1185">Reference proteome</keyword>
<dbReference type="AlphaFoldDB" id="A0A4Z2D329"/>
<organism evidence="1 2">
    <name type="scientific">Schistosoma japonicum</name>
    <name type="common">Blood fluke</name>
    <dbReference type="NCBI Taxonomy" id="6182"/>
    <lineage>
        <taxon>Eukaryota</taxon>
        <taxon>Metazoa</taxon>
        <taxon>Spiralia</taxon>
        <taxon>Lophotrochozoa</taxon>
        <taxon>Platyhelminthes</taxon>
        <taxon>Trematoda</taxon>
        <taxon>Digenea</taxon>
        <taxon>Strigeidida</taxon>
        <taxon>Schistosomatoidea</taxon>
        <taxon>Schistosomatidae</taxon>
        <taxon>Schistosoma</taxon>
    </lineage>
</organism>
<sequence>MNTLPLKSARRKKIPVNDSCFHTDKLYIGFTRAVGVYIKPASSSKDVLQSTSLTYTPKTFIIAELPFRSPFFTEYKETNELFAGANIDELACSFIIPSRVSENGFGLWKRVKCKMDLAVA</sequence>
<name>A0A4Z2D329_SCHJA</name>
<dbReference type="EMBL" id="SKCS01000333">
    <property type="protein sequence ID" value="TNN10911.1"/>
    <property type="molecule type" value="Genomic_DNA"/>
</dbReference>
<evidence type="ECO:0000313" key="2">
    <source>
        <dbReference type="Proteomes" id="UP000311919"/>
    </source>
</evidence>